<dbReference type="Proteomes" id="UP000054097">
    <property type="component" value="Unassembled WGS sequence"/>
</dbReference>
<evidence type="ECO:0000256" key="1">
    <source>
        <dbReference type="ARBA" id="ARBA00004477"/>
    </source>
</evidence>
<protein>
    <recommendedName>
        <fullName evidence="11">J domain-containing protein</fullName>
    </recommendedName>
</protein>
<keyword evidence="13" id="KW-1185">Reference proteome</keyword>
<dbReference type="GO" id="GO:0031207">
    <property type="term" value="C:Sec62/Sec63 complex"/>
    <property type="evidence" value="ECO:0007669"/>
    <property type="project" value="TreeGrafter"/>
</dbReference>
<reference evidence="13" key="2">
    <citation type="submission" date="2015-01" db="EMBL/GenBank/DDBJ databases">
        <title>Evolutionary Origins and Diversification of the Mycorrhizal Mutualists.</title>
        <authorList>
            <consortium name="DOE Joint Genome Institute"/>
            <consortium name="Mycorrhizal Genomics Consortium"/>
            <person name="Kohler A."/>
            <person name="Kuo A."/>
            <person name="Nagy L.G."/>
            <person name="Floudas D."/>
            <person name="Copeland A."/>
            <person name="Barry K.W."/>
            <person name="Cichocki N."/>
            <person name="Veneault-Fourrey C."/>
            <person name="LaButti K."/>
            <person name="Lindquist E.A."/>
            <person name="Lipzen A."/>
            <person name="Lundell T."/>
            <person name="Morin E."/>
            <person name="Murat C."/>
            <person name="Riley R."/>
            <person name="Ohm R."/>
            <person name="Sun H."/>
            <person name="Tunlid A."/>
            <person name="Henrissat B."/>
            <person name="Grigoriev I.V."/>
            <person name="Hibbett D.S."/>
            <person name="Martin F."/>
        </authorList>
    </citation>
    <scope>NUCLEOTIDE SEQUENCE [LARGE SCALE GENOMIC DNA]</scope>
    <source>
        <strain evidence="13">MAFF 305830</strain>
    </source>
</reference>
<accession>A0A0C3ANN6</accession>
<keyword evidence="4" id="KW-0256">Endoplasmic reticulum</keyword>
<dbReference type="PANTHER" id="PTHR24075">
    <property type="entry name" value="SEC63 DOMAIN-CONTAINING"/>
    <property type="match status" value="1"/>
</dbReference>
<dbReference type="SUPFAM" id="SSF158702">
    <property type="entry name" value="Sec63 N-terminal domain-like"/>
    <property type="match status" value="1"/>
</dbReference>
<evidence type="ECO:0000256" key="4">
    <source>
        <dbReference type="ARBA" id="ARBA00022824"/>
    </source>
</evidence>
<dbReference type="SUPFAM" id="SSF46565">
    <property type="entry name" value="Chaperone J-domain"/>
    <property type="match status" value="1"/>
</dbReference>
<evidence type="ECO:0000256" key="10">
    <source>
        <dbReference type="SAM" id="Phobius"/>
    </source>
</evidence>
<keyword evidence="7 10" id="KW-0472">Membrane</keyword>
<dbReference type="InterPro" id="IPR014756">
    <property type="entry name" value="Ig_E-set"/>
</dbReference>
<keyword evidence="6 10" id="KW-1133">Transmembrane helix</keyword>
<dbReference type="SMART" id="SM00973">
    <property type="entry name" value="Sec63"/>
    <property type="match status" value="1"/>
</dbReference>
<evidence type="ECO:0000313" key="12">
    <source>
        <dbReference type="EMBL" id="KIM21614.1"/>
    </source>
</evidence>
<feature type="compositionally biased region" description="Acidic residues" evidence="9">
    <location>
        <begin position="598"/>
        <end position="608"/>
    </location>
</feature>
<evidence type="ECO:0000256" key="6">
    <source>
        <dbReference type="ARBA" id="ARBA00022989"/>
    </source>
</evidence>
<dbReference type="InterPro" id="IPR035892">
    <property type="entry name" value="C2_domain_sf"/>
</dbReference>
<dbReference type="CDD" id="cd06257">
    <property type="entry name" value="DnaJ"/>
    <property type="match status" value="1"/>
</dbReference>
<dbReference type="STRING" id="933852.A0A0C3ANN6"/>
<keyword evidence="5" id="KW-0653">Protein transport</keyword>
<reference evidence="12 13" key="1">
    <citation type="submission" date="2014-04" db="EMBL/GenBank/DDBJ databases">
        <authorList>
            <consortium name="DOE Joint Genome Institute"/>
            <person name="Kuo A."/>
            <person name="Zuccaro A."/>
            <person name="Kohler A."/>
            <person name="Nagy L.G."/>
            <person name="Floudas D."/>
            <person name="Copeland A."/>
            <person name="Barry K.W."/>
            <person name="Cichocki N."/>
            <person name="Veneault-Fourrey C."/>
            <person name="LaButti K."/>
            <person name="Lindquist E.A."/>
            <person name="Lipzen A."/>
            <person name="Lundell T."/>
            <person name="Morin E."/>
            <person name="Murat C."/>
            <person name="Sun H."/>
            <person name="Tunlid A."/>
            <person name="Henrissat B."/>
            <person name="Grigoriev I.V."/>
            <person name="Hibbett D.S."/>
            <person name="Martin F."/>
            <person name="Nordberg H.P."/>
            <person name="Cantor M.N."/>
            <person name="Hua S.X."/>
        </authorList>
    </citation>
    <scope>NUCLEOTIDE SEQUENCE [LARGE SCALE GENOMIC DNA]</scope>
    <source>
        <strain evidence="12 13">MAFF 305830</strain>
    </source>
</reference>
<dbReference type="EMBL" id="KN824377">
    <property type="protein sequence ID" value="KIM21614.1"/>
    <property type="molecule type" value="Genomic_DNA"/>
</dbReference>
<organism evidence="12 13">
    <name type="scientific">Serendipita vermifera MAFF 305830</name>
    <dbReference type="NCBI Taxonomy" id="933852"/>
    <lineage>
        <taxon>Eukaryota</taxon>
        <taxon>Fungi</taxon>
        <taxon>Dikarya</taxon>
        <taxon>Basidiomycota</taxon>
        <taxon>Agaricomycotina</taxon>
        <taxon>Agaricomycetes</taxon>
        <taxon>Sebacinales</taxon>
        <taxon>Serendipitaceae</taxon>
        <taxon>Serendipita</taxon>
    </lineage>
</organism>
<dbReference type="SUPFAM" id="SSF81296">
    <property type="entry name" value="E set domains"/>
    <property type="match status" value="1"/>
</dbReference>
<dbReference type="GO" id="GO:0006620">
    <property type="term" value="P:post-translational protein targeting to endoplasmic reticulum membrane"/>
    <property type="evidence" value="ECO:0007669"/>
    <property type="project" value="TreeGrafter"/>
</dbReference>
<evidence type="ECO:0000256" key="2">
    <source>
        <dbReference type="ARBA" id="ARBA00022448"/>
    </source>
</evidence>
<dbReference type="Gene3D" id="2.60.40.150">
    <property type="entry name" value="C2 domain"/>
    <property type="match status" value="1"/>
</dbReference>
<feature type="compositionally biased region" description="Acidic residues" evidence="9">
    <location>
        <begin position="630"/>
        <end position="651"/>
    </location>
</feature>
<dbReference type="PANTHER" id="PTHR24075:SF0">
    <property type="entry name" value="TRANSLOCATION PROTEIN SEC63 HOMOLOG"/>
    <property type="match status" value="1"/>
</dbReference>
<dbReference type="FunFam" id="1.10.287.110:FF:000039">
    <property type="entry name" value="Protein translocation complex component (Npl1)"/>
    <property type="match status" value="1"/>
</dbReference>
<dbReference type="AlphaFoldDB" id="A0A0C3ANN6"/>
<dbReference type="PROSITE" id="PS50076">
    <property type="entry name" value="DNAJ_2"/>
    <property type="match status" value="1"/>
</dbReference>
<evidence type="ECO:0000256" key="3">
    <source>
        <dbReference type="ARBA" id="ARBA00022692"/>
    </source>
</evidence>
<name>A0A0C3ANN6_SERVB</name>
<dbReference type="GO" id="GO:0008320">
    <property type="term" value="F:protein transmembrane transporter activity"/>
    <property type="evidence" value="ECO:0007669"/>
    <property type="project" value="TreeGrafter"/>
</dbReference>
<dbReference type="HOGENOM" id="CLU_014210_0_0_1"/>
<feature type="domain" description="J" evidence="11">
    <location>
        <begin position="100"/>
        <end position="170"/>
    </location>
</feature>
<dbReference type="Gene3D" id="1.10.3380.10">
    <property type="entry name" value="Sec63 N-terminal domain-like domain"/>
    <property type="match status" value="1"/>
</dbReference>
<gene>
    <name evidence="12" type="ORF">M408DRAFT_333359</name>
</gene>
<keyword evidence="8" id="KW-0143">Chaperone</keyword>
<proteinExistence type="predicted"/>
<keyword evidence="3 10" id="KW-0812">Transmembrane</keyword>
<feature type="transmembrane region" description="Helical" evidence="10">
    <location>
        <begin position="195"/>
        <end position="213"/>
    </location>
</feature>
<evidence type="ECO:0000256" key="8">
    <source>
        <dbReference type="ARBA" id="ARBA00023186"/>
    </source>
</evidence>
<dbReference type="Pfam" id="PF02889">
    <property type="entry name" value="Sec63"/>
    <property type="match status" value="1"/>
</dbReference>
<feature type="transmembrane region" description="Helical" evidence="10">
    <location>
        <begin position="67"/>
        <end position="90"/>
    </location>
</feature>
<dbReference type="InterPro" id="IPR001623">
    <property type="entry name" value="DnaJ_domain"/>
</dbReference>
<dbReference type="Pfam" id="PF00226">
    <property type="entry name" value="DnaJ"/>
    <property type="match status" value="1"/>
</dbReference>
<evidence type="ECO:0000256" key="7">
    <source>
        <dbReference type="ARBA" id="ARBA00023136"/>
    </source>
</evidence>
<dbReference type="InterPro" id="IPR004179">
    <property type="entry name" value="Sec63-dom"/>
</dbReference>
<dbReference type="OrthoDB" id="1734229at2759"/>
<keyword evidence="2" id="KW-0813">Transport</keyword>
<comment type="subcellular location">
    <subcellularLocation>
        <location evidence="1">Endoplasmic reticulum membrane</location>
        <topology evidence="1">Multi-pass membrane protein</topology>
    </subcellularLocation>
</comment>
<dbReference type="InterPro" id="IPR036869">
    <property type="entry name" value="J_dom_sf"/>
</dbReference>
<evidence type="ECO:0000256" key="5">
    <source>
        <dbReference type="ARBA" id="ARBA00022927"/>
    </source>
</evidence>
<dbReference type="SMART" id="SM00271">
    <property type="entry name" value="DnaJ"/>
    <property type="match status" value="1"/>
</dbReference>
<dbReference type="GO" id="GO:0006614">
    <property type="term" value="P:SRP-dependent cotranslational protein targeting to membrane"/>
    <property type="evidence" value="ECO:0007669"/>
    <property type="project" value="TreeGrafter"/>
</dbReference>
<dbReference type="GO" id="GO:0003723">
    <property type="term" value="F:RNA binding"/>
    <property type="evidence" value="ECO:0007669"/>
    <property type="project" value="TreeGrafter"/>
</dbReference>
<feature type="region of interest" description="Disordered" evidence="9">
    <location>
        <begin position="598"/>
        <end position="651"/>
    </location>
</feature>
<evidence type="ECO:0000313" key="13">
    <source>
        <dbReference type="Proteomes" id="UP000054097"/>
    </source>
</evidence>
<sequence>MAEYNYDGGLAAYFLLTFLALILIPLTWSLVANLKSAPAIDGCKCKECIENREQIHRADRPSLLKPGVSSLTLGVMFGWTLFAIVLYFVLTSKTTITVYDPFTILGISPSATEKEIKRFYKKLSLKFHPDTVKLTEGQTAEQAADHYIELTKAYKALTDETVRKNFLEYGHPDGKQTVQVGLALPPWVVDAHNNIWVLGMYGLVIGGVLPYIVGKWWFGSRSRTKDGVQVDTASIFFKDIAEETTAPVLVSSLGKACESEKPQILKAIKHDAEVELLTRKVAESLGASANTIFANLKSPGSKLAFTLLYAHLARIPVPSPSLRSLQRELLLQTPVLLGSLLAMALGHGWLTTTVEVMRLHAYFAQALLPGKSQLLQFPMITEDALNGANDDDAAALVSILQNDKDRAKSLLSAARHMGKLDIVDAQFKVIGERIITPGAFVQLVFKVRLLSSLPEVISEPKTPNPVEKAAEDEADNAFLLSKSEIEDMPSYKPQWAHAPHWPAERRPGWWCVVGDSKTQKVFVPPFKFTNVPWSNQTENPRRDYRTYKTQFQAPSQVGVYTLHLTFVSDTFVGEEETVYLQLKVDDLSSLEADEQAIEDDISDPEEDSLAGQMAAMRGGKVKKSAYHGDSDEDGSTTDGDEDSDSDSSDSD</sequence>
<evidence type="ECO:0000259" key="11">
    <source>
        <dbReference type="PROSITE" id="PS50076"/>
    </source>
</evidence>
<dbReference type="PRINTS" id="PR00625">
    <property type="entry name" value="JDOMAIN"/>
</dbReference>
<feature type="transmembrane region" description="Helical" evidence="10">
    <location>
        <begin position="12"/>
        <end position="31"/>
    </location>
</feature>
<dbReference type="Gene3D" id="1.10.287.110">
    <property type="entry name" value="DnaJ domain"/>
    <property type="match status" value="1"/>
</dbReference>
<evidence type="ECO:0000256" key="9">
    <source>
        <dbReference type="SAM" id="MobiDB-lite"/>
    </source>
</evidence>